<evidence type="ECO:0000256" key="6">
    <source>
        <dbReference type="ARBA" id="ARBA00023308"/>
    </source>
</evidence>
<dbReference type="SUPFAM" id="SSF53067">
    <property type="entry name" value="Actin-like ATPase domain"/>
    <property type="match status" value="2"/>
</dbReference>
<keyword evidence="2" id="KW-0808">Transferase</keyword>
<dbReference type="InterPro" id="IPR018485">
    <property type="entry name" value="FGGY_C"/>
</dbReference>
<keyword evidence="3" id="KW-0547">Nucleotide-binding</keyword>
<evidence type="ECO:0000256" key="2">
    <source>
        <dbReference type="ARBA" id="ARBA00022679"/>
    </source>
</evidence>
<dbReference type="OrthoDB" id="9761504at2"/>
<dbReference type="GO" id="GO:0019301">
    <property type="term" value="P:rhamnose catabolic process"/>
    <property type="evidence" value="ECO:0007669"/>
    <property type="project" value="InterPro"/>
</dbReference>
<dbReference type="RefSeq" id="WP_160210275.1">
    <property type="nucleotide sequence ID" value="NZ_QXWZ01000021.1"/>
</dbReference>
<evidence type="ECO:0000259" key="8">
    <source>
        <dbReference type="Pfam" id="PF02782"/>
    </source>
</evidence>
<comment type="similarity">
    <text evidence="1">Belongs to the FGGY kinase family.</text>
</comment>
<dbReference type="EMBL" id="QXWZ01000021">
    <property type="protein sequence ID" value="NBI79527.1"/>
    <property type="molecule type" value="Genomic_DNA"/>
</dbReference>
<dbReference type="Gene3D" id="3.30.420.40">
    <property type="match status" value="2"/>
</dbReference>
<protein>
    <submittedName>
        <fullName evidence="9">Rhamnulokinase</fullName>
    </submittedName>
</protein>
<dbReference type="AlphaFoldDB" id="A0A845RJ30"/>
<dbReference type="InterPro" id="IPR013449">
    <property type="entry name" value="Rhamnulokinase"/>
</dbReference>
<evidence type="ECO:0000313" key="9">
    <source>
        <dbReference type="EMBL" id="NBI79527.1"/>
    </source>
</evidence>
<accession>A0A845RJ30</accession>
<evidence type="ECO:0000256" key="5">
    <source>
        <dbReference type="ARBA" id="ARBA00022840"/>
    </source>
</evidence>
<evidence type="ECO:0000313" key="10">
    <source>
        <dbReference type="Proteomes" id="UP000446348"/>
    </source>
</evidence>
<dbReference type="InterPro" id="IPR018484">
    <property type="entry name" value="FGGY_N"/>
</dbReference>
<evidence type="ECO:0000256" key="3">
    <source>
        <dbReference type="ARBA" id="ARBA00022741"/>
    </source>
</evidence>
<name>A0A845RJ30_9FIRM</name>
<keyword evidence="5" id="KW-0067">ATP-binding</keyword>
<dbReference type="PANTHER" id="PTHR43095:SF5">
    <property type="entry name" value="XYLULOSE KINASE"/>
    <property type="match status" value="1"/>
</dbReference>
<dbReference type="GO" id="GO:0008993">
    <property type="term" value="F:rhamnulokinase activity"/>
    <property type="evidence" value="ECO:0007669"/>
    <property type="project" value="InterPro"/>
</dbReference>
<sequence length="493" mass="54390">MKAIAFDLGASSGKMLLGEFDGETLSARTVHRFENRQISLGGDLYWNLLGIYENLTEGIRRACALGRDVVSVGLDTYSNDFAFVGPRGDVVSQMRCYRDPRAARCAEGIYAKISRRELHMLTGNQNALFNTVMQLAAMAEEGERYLFSEGNTMLLLPDLLGYLLTGEKRSEYTISSVTQMFDYRTGGWSEEILGRFGIPRTILPPITPSGAVLGRFTARAAADFRTPAMDVVSVCEHDTASAVAALPTNRPDVAFISSGTWSLVGVELDEPVVSDETFRYNFALEGGVDGRYRLLKNVMGLWLAQECRLDWRRRGEEYGYDDLERLARAGSPFRSLIDPDDGRFYEPGEMTSKIARYCAGTGQPVPETPGQFIRCIDESLALKYRWTLVRLERIIGRPLRVIHILGGGSRDGLLDQYTADACGRPVYAGPDEAALTGNLLLQLRAYGEVSSLTQARELSARSCRITTYEPCGGTAWDDAYGRFLALLGKTGGA</sequence>
<comment type="caution">
    <text evidence="9">The sequence shown here is derived from an EMBL/GenBank/DDBJ whole genome shotgun (WGS) entry which is preliminary data.</text>
</comment>
<feature type="domain" description="Carbohydrate kinase FGGY N-terminal" evidence="7">
    <location>
        <begin position="4"/>
        <end position="243"/>
    </location>
</feature>
<keyword evidence="4 9" id="KW-0418">Kinase</keyword>
<dbReference type="Pfam" id="PF02782">
    <property type="entry name" value="FGGY_C"/>
    <property type="match status" value="1"/>
</dbReference>
<reference evidence="9 10" key="1">
    <citation type="submission" date="2018-08" db="EMBL/GenBank/DDBJ databases">
        <title>Murine metabolic-syndrome-specific gut microbial biobank.</title>
        <authorList>
            <person name="Liu C."/>
        </authorList>
    </citation>
    <scope>NUCLEOTIDE SEQUENCE [LARGE SCALE GENOMIC DNA]</scope>
    <source>
        <strain evidence="9 10">X69</strain>
    </source>
</reference>
<organism evidence="9 10">
    <name type="scientific">Anaerotruncus colihominis</name>
    <dbReference type="NCBI Taxonomy" id="169435"/>
    <lineage>
        <taxon>Bacteria</taxon>
        <taxon>Bacillati</taxon>
        <taxon>Bacillota</taxon>
        <taxon>Clostridia</taxon>
        <taxon>Eubacteriales</taxon>
        <taxon>Oscillospiraceae</taxon>
        <taxon>Anaerotruncus</taxon>
    </lineage>
</organism>
<evidence type="ECO:0000256" key="4">
    <source>
        <dbReference type="ARBA" id="ARBA00022777"/>
    </source>
</evidence>
<dbReference type="InterPro" id="IPR043129">
    <property type="entry name" value="ATPase_NBD"/>
</dbReference>
<dbReference type="GO" id="GO:0005524">
    <property type="term" value="F:ATP binding"/>
    <property type="evidence" value="ECO:0007669"/>
    <property type="project" value="UniProtKB-KW"/>
</dbReference>
<gene>
    <name evidence="9" type="ORF">D3Z39_11740</name>
</gene>
<feature type="domain" description="Carbohydrate kinase FGGY C-terminal" evidence="8">
    <location>
        <begin position="255"/>
        <end position="445"/>
    </location>
</feature>
<evidence type="ECO:0000259" key="7">
    <source>
        <dbReference type="Pfam" id="PF00370"/>
    </source>
</evidence>
<evidence type="ECO:0000256" key="1">
    <source>
        <dbReference type="ARBA" id="ARBA00009156"/>
    </source>
</evidence>
<dbReference type="InterPro" id="IPR050406">
    <property type="entry name" value="FGGY_Carb_Kinase"/>
</dbReference>
<dbReference type="Pfam" id="PF00370">
    <property type="entry name" value="FGGY_N"/>
    <property type="match status" value="1"/>
</dbReference>
<proteinExistence type="inferred from homology"/>
<keyword evidence="6" id="KW-0684">Rhamnose metabolism</keyword>
<dbReference type="CDD" id="cd07771">
    <property type="entry name" value="ASKHA_NBD_FGGY_RhaB-like"/>
    <property type="match status" value="1"/>
</dbReference>
<dbReference type="Proteomes" id="UP000446348">
    <property type="component" value="Unassembled WGS sequence"/>
</dbReference>
<dbReference type="PANTHER" id="PTHR43095">
    <property type="entry name" value="SUGAR KINASE"/>
    <property type="match status" value="1"/>
</dbReference>